<reference evidence="6 10" key="3">
    <citation type="submission" date="2019-01" db="EMBL/GenBank/DDBJ databases">
        <title>Genomic analysis of febrile catheter-associated UTI E. coli isolates.</title>
        <authorList>
            <person name="Potter R."/>
            <person name="Zou Z."/>
            <person name="Henderson J."/>
            <person name="Dantas G."/>
        </authorList>
    </citation>
    <scope>NUCLEOTIDE SEQUENCE [LARGE SCALE GENOMIC DNA]</scope>
    <source>
        <strain evidence="6 10">29_CAASB</strain>
    </source>
</reference>
<feature type="domain" description="HTH cro/C1-type" evidence="2">
    <location>
        <begin position="9"/>
        <end position="63"/>
    </location>
</feature>
<reference evidence="4" key="4">
    <citation type="submission" date="2019-12" db="EMBL/GenBank/DDBJ databases">
        <authorList>
            <consortium name="NCBI Pathogen Detection Project"/>
        </authorList>
    </citation>
    <scope>NUCLEOTIDE SEQUENCE</scope>
    <source>
        <strain evidence="4">EC00763</strain>
    </source>
</reference>
<sequence length="118" mass="13202">MSKDIGERVISVRKKAGLNQREFAARLGISNGGISQIENGKAMPGGEFLLKMHQEFNVDVNWLLTGMSTDGMTRNQNQISPEKQKLIDTFDDMTPDQQRSFLEIGRFYTQPKPGKIAG</sequence>
<dbReference type="GO" id="GO:0003677">
    <property type="term" value="F:DNA binding"/>
    <property type="evidence" value="ECO:0007669"/>
    <property type="project" value="UniProtKB-KW"/>
</dbReference>
<accession>A0A0A2S0A7</accession>
<dbReference type="GeneID" id="66560617"/>
<dbReference type="RefSeq" id="WP_000031013.1">
    <property type="nucleotide sequence ID" value="NZ_AP021998.1"/>
</dbReference>
<evidence type="ECO:0000256" key="1">
    <source>
        <dbReference type="ARBA" id="ARBA00023125"/>
    </source>
</evidence>
<reference evidence="7" key="5">
    <citation type="journal article" date="2023" name="Microorganisms">
        <title>Comparative Genomic Analysis of ST131 Subclade C2 of ESBL-Producing E. coli Isolates from Patients with Recurrent and Sporadic Urinary Tract Infections.</title>
        <authorList>
            <person name="Jaen-Luchoro D."/>
            <person name="Kahnamouei A."/>
            <person name="Yazdanshenas S."/>
            <person name="Lindblom A."/>
            <person name="Samuelsson E."/>
            <person name="Ahren C."/>
            <person name="Karami N."/>
        </authorList>
    </citation>
    <scope>NUCLEOTIDE SEQUENCE</scope>
    <source>
        <strain evidence="7">S7</strain>
    </source>
</reference>
<dbReference type="EMBL" id="ABONVU020000005">
    <property type="protein sequence ID" value="EMJ5253662.1"/>
    <property type="molecule type" value="Genomic_DNA"/>
</dbReference>
<evidence type="ECO:0000313" key="10">
    <source>
        <dbReference type="Proteomes" id="UP000288730"/>
    </source>
</evidence>
<dbReference type="SUPFAM" id="SSF47413">
    <property type="entry name" value="lambda repressor-like DNA-binding domains"/>
    <property type="match status" value="1"/>
</dbReference>
<dbReference type="EMBL" id="SCJN01000018">
    <property type="protein sequence ID" value="RXD17625.1"/>
    <property type="molecule type" value="Genomic_DNA"/>
</dbReference>
<dbReference type="Proteomes" id="UP001285616">
    <property type="component" value="Unassembled WGS sequence"/>
</dbReference>
<dbReference type="SMART" id="SM00530">
    <property type="entry name" value="HTH_XRE"/>
    <property type="match status" value="1"/>
</dbReference>
<dbReference type="EMBL" id="RRVG01000082">
    <property type="protein sequence ID" value="RRL36447.1"/>
    <property type="molecule type" value="Genomic_DNA"/>
</dbReference>
<keyword evidence="1" id="KW-0238">DNA-binding</keyword>
<dbReference type="InterPro" id="IPR050807">
    <property type="entry name" value="TransReg_Diox_bact_type"/>
</dbReference>
<dbReference type="PANTHER" id="PTHR46797:SF1">
    <property type="entry name" value="METHYLPHOSPHONATE SYNTHASE"/>
    <property type="match status" value="1"/>
</dbReference>
<dbReference type="Gene3D" id="1.10.260.40">
    <property type="entry name" value="lambda repressor-like DNA-binding domains"/>
    <property type="match status" value="1"/>
</dbReference>
<dbReference type="PROSITE" id="PS50943">
    <property type="entry name" value="HTH_CROC1"/>
    <property type="match status" value="1"/>
</dbReference>
<reference evidence="8" key="7">
    <citation type="submission" date="2024-03" db="EMBL/GenBank/DDBJ databases">
        <title>Epithelial relay of microbial signals coordinates intestinal macrophage supported barrier repair.</title>
        <authorList>
            <person name="Tsai M.T."/>
        </authorList>
    </citation>
    <scope>NUCLEOTIDE SEQUENCE</scope>
    <source>
        <strain evidence="8">MS 21-1</strain>
    </source>
</reference>
<evidence type="ECO:0000313" key="9">
    <source>
        <dbReference type="Proteomes" id="UP000272662"/>
    </source>
</evidence>
<evidence type="ECO:0000313" key="5">
    <source>
        <dbReference type="EMBL" id="RRL36447.1"/>
    </source>
</evidence>
<dbReference type="GO" id="GO:0003700">
    <property type="term" value="F:DNA-binding transcription factor activity"/>
    <property type="evidence" value="ECO:0007669"/>
    <property type="project" value="TreeGrafter"/>
</dbReference>
<dbReference type="InterPro" id="IPR001387">
    <property type="entry name" value="Cro/C1-type_HTH"/>
</dbReference>
<gene>
    <name evidence="5" type="ORF">DU321_27180</name>
    <name evidence="6" type="ORF">EPS76_04160</name>
    <name evidence="4" type="ORF">GRC73_05585</name>
    <name evidence="7" type="ORF">OGM49_08460</name>
    <name evidence="3" type="ORF">R8O40_001871</name>
    <name evidence="8" type="ORF">V9Z47_07790</name>
</gene>
<organism evidence="5 9">
    <name type="scientific">Escherichia coli</name>
    <dbReference type="NCBI Taxonomy" id="562"/>
    <lineage>
        <taxon>Bacteria</taxon>
        <taxon>Pseudomonadati</taxon>
        <taxon>Pseudomonadota</taxon>
        <taxon>Gammaproteobacteria</taxon>
        <taxon>Enterobacterales</taxon>
        <taxon>Enterobacteriaceae</taxon>
        <taxon>Escherichia</taxon>
    </lineage>
</organism>
<dbReference type="CDD" id="cd00093">
    <property type="entry name" value="HTH_XRE"/>
    <property type="match status" value="1"/>
</dbReference>
<dbReference type="PANTHER" id="PTHR46797">
    <property type="entry name" value="HTH-TYPE TRANSCRIPTIONAL REGULATOR"/>
    <property type="match status" value="1"/>
</dbReference>
<proteinExistence type="predicted"/>
<reference evidence="5 9" key="2">
    <citation type="submission" date="2018-11" db="EMBL/GenBank/DDBJ databases">
        <title>E. coli isolates of the female bladder.</title>
        <authorList>
            <person name="Garretto A."/>
            <person name="Miller-Ensminger T."/>
            <person name="Wolfe A.J."/>
            <person name="Putonti C."/>
        </authorList>
    </citation>
    <scope>NUCLEOTIDE SEQUENCE [LARGE SCALE GENOMIC DNA]</scope>
    <source>
        <strain evidence="5 9">UMB1727</strain>
    </source>
</reference>
<dbReference type="AlphaFoldDB" id="A0A0A2S0A7"/>
<dbReference type="EMBL" id="DABBJX010000003">
    <property type="protein sequence ID" value="HAH4523473.1"/>
    <property type="molecule type" value="Genomic_DNA"/>
</dbReference>
<dbReference type="Proteomes" id="UP001180189">
    <property type="component" value="Chromosome"/>
</dbReference>
<dbReference type="Proteomes" id="UP001383096">
    <property type="component" value="Chromosome"/>
</dbReference>
<dbReference type="EMBL" id="CP107128">
    <property type="protein sequence ID" value="WLM97504.1"/>
    <property type="molecule type" value="Genomic_DNA"/>
</dbReference>
<dbReference type="Pfam" id="PF01381">
    <property type="entry name" value="HTH_3"/>
    <property type="match status" value="1"/>
</dbReference>
<evidence type="ECO:0000313" key="7">
    <source>
        <dbReference type="EMBL" id="WLM97504.1"/>
    </source>
</evidence>
<evidence type="ECO:0000313" key="3">
    <source>
        <dbReference type="EMBL" id="EMJ5253662.1"/>
    </source>
</evidence>
<reference evidence="3" key="6">
    <citation type="submission" date="2024-02" db="EMBL/GenBank/DDBJ databases">
        <authorList>
            <consortium name="Clinical and Environmental Microbiology Branch: Whole genome sequencing antimicrobial resistance pathogens in the healthcare setting"/>
        </authorList>
    </citation>
    <scope>NUCLEOTIDE SEQUENCE</scope>
    <source>
        <strain evidence="3">1924188</strain>
    </source>
</reference>
<evidence type="ECO:0000259" key="2">
    <source>
        <dbReference type="PROSITE" id="PS50943"/>
    </source>
</evidence>
<dbReference type="GO" id="GO:0005829">
    <property type="term" value="C:cytosol"/>
    <property type="evidence" value="ECO:0007669"/>
    <property type="project" value="TreeGrafter"/>
</dbReference>
<reference evidence="4" key="1">
    <citation type="journal article" date="2018" name="Genome Biol.">
        <title>SKESA: strategic k-mer extension for scrupulous assemblies.</title>
        <authorList>
            <person name="Souvorov A."/>
            <person name="Agarwala R."/>
            <person name="Lipman D.J."/>
        </authorList>
    </citation>
    <scope>NUCLEOTIDE SEQUENCE [LARGE SCALE GENOMIC DNA]</scope>
    <source>
        <strain evidence="4">EC00763</strain>
    </source>
</reference>
<evidence type="ECO:0000313" key="6">
    <source>
        <dbReference type="EMBL" id="RXD17625.1"/>
    </source>
</evidence>
<evidence type="ECO:0000313" key="8">
    <source>
        <dbReference type="EMBL" id="WWX72912.1"/>
    </source>
</evidence>
<evidence type="ECO:0000313" key="4">
    <source>
        <dbReference type="EMBL" id="HAH4523473.1"/>
    </source>
</evidence>
<name>A0A0A2S0A7_ECOLX</name>
<dbReference type="Proteomes" id="UP000288730">
    <property type="component" value="Unassembled WGS sequence"/>
</dbReference>
<dbReference type="InterPro" id="IPR010982">
    <property type="entry name" value="Lambda_DNA-bd_dom_sf"/>
</dbReference>
<protein>
    <submittedName>
        <fullName evidence="4">Helix-turn-helix domain-containing protein</fullName>
    </submittedName>
    <submittedName>
        <fullName evidence="3">Helix-turn-helix transcriptional regulator</fullName>
    </submittedName>
    <submittedName>
        <fullName evidence="5">XRE family transcriptional regulator</fullName>
    </submittedName>
</protein>
<dbReference type="EMBL" id="CP146670">
    <property type="protein sequence ID" value="WWX72912.1"/>
    <property type="molecule type" value="Genomic_DNA"/>
</dbReference>
<dbReference type="Proteomes" id="UP000272662">
    <property type="component" value="Unassembled WGS sequence"/>
</dbReference>